<dbReference type="EC" id="6.5.1.8" evidence="2"/>
<keyword evidence="6" id="KW-0692">RNA repair</keyword>
<evidence type="ECO:0000256" key="9">
    <source>
        <dbReference type="ARBA" id="ARBA00047746"/>
    </source>
</evidence>
<keyword evidence="5" id="KW-0547">Nucleotide-binding</keyword>
<dbReference type="InterPro" id="IPR052915">
    <property type="entry name" value="RtcB-like"/>
</dbReference>
<accession>A0ABW4K487</accession>
<evidence type="ECO:0000256" key="4">
    <source>
        <dbReference type="ARBA" id="ARBA00022723"/>
    </source>
</evidence>
<keyword evidence="4" id="KW-0479">Metal-binding</keyword>
<dbReference type="PANTHER" id="PTHR43749">
    <property type="entry name" value="RNA-SPLICING LIGASE RTCB"/>
    <property type="match status" value="1"/>
</dbReference>
<evidence type="ECO:0000256" key="2">
    <source>
        <dbReference type="ARBA" id="ARBA00012726"/>
    </source>
</evidence>
<keyword evidence="11" id="KW-1185">Reference proteome</keyword>
<dbReference type="InterPro" id="IPR001233">
    <property type="entry name" value="RtcB"/>
</dbReference>
<evidence type="ECO:0000256" key="5">
    <source>
        <dbReference type="ARBA" id="ARBA00022741"/>
    </source>
</evidence>
<evidence type="ECO:0000256" key="1">
    <source>
        <dbReference type="ARBA" id="ARBA00001936"/>
    </source>
</evidence>
<dbReference type="Proteomes" id="UP001597308">
    <property type="component" value="Unassembled WGS sequence"/>
</dbReference>
<evidence type="ECO:0000256" key="8">
    <source>
        <dbReference type="ARBA" id="ARBA00023211"/>
    </source>
</evidence>
<comment type="catalytic activity">
    <reaction evidence="9">
        <text>a 3'-end 3'-phospho-ribonucleotide-RNA + a 5'-end dephospho-ribonucleoside-RNA + GTP = a ribonucleotidyl-ribonucleotide-RNA + GMP + diphosphate</text>
        <dbReference type="Rhea" id="RHEA:68076"/>
        <dbReference type="Rhea" id="RHEA-COMP:10463"/>
        <dbReference type="Rhea" id="RHEA-COMP:13936"/>
        <dbReference type="Rhea" id="RHEA-COMP:17355"/>
        <dbReference type="ChEBI" id="CHEBI:33019"/>
        <dbReference type="ChEBI" id="CHEBI:37565"/>
        <dbReference type="ChEBI" id="CHEBI:58115"/>
        <dbReference type="ChEBI" id="CHEBI:83062"/>
        <dbReference type="ChEBI" id="CHEBI:138284"/>
        <dbReference type="ChEBI" id="CHEBI:173118"/>
        <dbReference type="EC" id="6.5.1.8"/>
    </reaction>
</comment>
<dbReference type="Gene3D" id="3.90.1860.10">
    <property type="entry name" value="tRNA-splicing ligase RtcB"/>
    <property type="match status" value="1"/>
</dbReference>
<gene>
    <name evidence="10" type="ORF">ACFSCV_06035</name>
</gene>
<evidence type="ECO:0000256" key="6">
    <source>
        <dbReference type="ARBA" id="ARBA00022800"/>
    </source>
</evidence>
<dbReference type="InterPro" id="IPR036025">
    <property type="entry name" value="RtcB-like_sf"/>
</dbReference>
<proteinExistence type="predicted"/>
<reference evidence="11" key="1">
    <citation type="journal article" date="2019" name="Int. J. Syst. Evol. Microbiol.">
        <title>The Global Catalogue of Microorganisms (GCM) 10K type strain sequencing project: providing services to taxonomists for standard genome sequencing and annotation.</title>
        <authorList>
            <consortium name="The Broad Institute Genomics Platform"/>
            <consortium name="The Broad Institute Genome Sequencing Center for Infectious Disease"/>
            <person name="Wu L."/>
            <person name="Ma J."/>
        </authorList>
    </citation>
    <scope>NUCLEOTIDE SEQUENCE [LARGE SCALE GENOMIC DNA]</scope>
    <source>
        <strain evidence="11">KCTC 23707</strain>
    </source>
</reference>
<comment type="caution">
    <text evidence="10">The sequence shown here is derived from an EMBL/GenBank/DDBJ whole genome shotgun (WGS) entry which is preliminary data.</text>
</comment>
<evidence type="ECO:0000313" key="11">
    <source>
        <dbReference type="Proteomes" id="UP001597308"/>
    </source>
</evidence>
<comment type="cofactor">
    <cofactor evidence="1">
        <name>Mn(2+)</name>
        <dbReference type="ChEBI" id="CHEBI:29035"/>
    </cofactor>
</comment>
<name>A0ABW4K487_9HYPH</name>
<dbReference type="RefSeq" id="WP_378797972.1">
    <property type="nucleotide sequence ID" value="NZ_JBHUER010000003.1"/>
</dbReference>
<dbReference type="Pfam" id="PF01139">
    <property type="entry name" value="RtcB"/>
    <property type="match status" value="1"/>
</dbReference>
<dbReference type="PANTHER" id="PTHR43749:SF2">
    <property type="entry name" value="RNA-SPLICING LIGASE RTCB"/>
    <property type="match status" value="1"/>
</dbReference>
<keyword evidence="3" id="KW-0436">Ligase</keyword>
<organism evidence="10 11">
    <name type="scientific">Methylopila henanensis</name>
    <dbReference type="NCBI Taxonomy" id="873516"/>
    <lineage>
        <taxon>Bacteria</taxon>
        <taxon>Pseudomonadati</taxon>
        <taxon>Pseudomonadota</taxon>
        <taxon>Alphaproteobacteria</taxon>
        <taxon>Hyphomicrobiales</taxon>
        <taxon>Methylopilaceae</taxon>
        <taxon>Methylopila</taxon>
    </lineage>
</organism>
<protein>
    <recommendedName>
        <fullName evidence="2">3'-phosphate/5'-hydroxy nucleic acid ligase</fullName>
        <ecNumber evidence="2">6.5.1.8</ecNumber>
    </recommendedName>
</protein>
<dbReference type="EMBL" id="JBHUER010000003">
    <property type="protein sequence ID" value="MFD1702562.1"/>
    <property type="molecule type" value="Genomic_DNA"/>
</dbReference>
<keyword evidence="7" id="KW-0342">GTP-binding</keyword>
<evidence type="ECO:0000256" key="3">
    <source>
        <dbReference type="ARBA" id="ARBA00022598"/>
    </source>
</evidence>
<dbReference type="SUPFAM" id="SSF103365">
    <property type="entry name" value="Hypothetical protein PH1602"/>
    <property type="match status" value="1"/>
</dbReference>
<sequence length="470" mass="50304">MITGKTLIDWGFAPGSWFSEGIAAAQAAADRGEDPRAAAAALAPELRPQRAMSAPGTVPYHLNIRAENDGDAENIANVQAHMDELMRVPTIRAGAVMPDACPAGRAPGTIPVGGVIATENAIHPGFHSADICCSMALTSFGDVDPTSIIDAGMAWSHFGGGGRPRGAQIRPPAEILQAMDANPFLKTLTSAAIEHFATQGDGNHFFYVGRRASTGDVTLVTHHGSRKPGALLYKAGMALAEETRRAVSRETPSHNAWIEADTAEGEAYWEALQIIRLWTKANHYAIHDLVAEALGLEPVDRFWNEHNFVFRKTDGLFYHAKGATPAYDGFSADDTGLTLVPLNMGEPILITRGKDAPNGLGFSPHGAGRNFSRSAFLRAQTETPEEQLAAVRKRIDARFFSGVPDASELPAAYKNADTVRSQLAEFGLCEVVDTVEPVGCIMAGDWQVNAPWRKKKAAKAARDSQADSIG</sequence>
<evidence type="ECO:0000256" key="7">
    <source>
        <dbReference type="ARBA" id="ARBA00023134"/>
    </source>
</evidence>
<keyword evidence="8" id="KW-0464">Manganese</keyword>
<evidence type="ECO:0000313" key="10">
    <source>
        <dbReference type="EMBL" id="MFD1702562.1"/>
    </source>
</evidence>